<dbReference type="EMBL" id="SFCI01001426">
    <property type="protein sequence ID" value="TFY75798.1"/>
    <property type="molecule type" value="Genomic_DNA"/>
</dbReference>
<evidence type="ECO:0000256" key="2">
    <source>
        <dbReference type="ARBA" id="ARBA00008383"/>
    </source>
</evidence>
<evidence type="ECO:0000256" key="3">
    <source>
        <dbReference type="ARBA" id="ARBA00022679"/>
    </source>
</evidence>
<dbReference type="Pfam" id="PF02515">
    <property type="entry name" value="CoA_transf_3"/>
    <property type="match status" value="1"/>
</dbReference>
<keyword evidence="3" id="KW-0808">Transferase</keyword>
<sequence>MSGFGTPPAIPTQFEIYNSYEVDPQWQRKFTAIWASFTGAAIVLALPYLVRSIRNRRAFTGLFGVTEDLNGRYEPITSKEDTGVEETTRMRTVKRSVLWASFKTFSSVYLYSPPGLGMDLGQILVVAGYLATVIACVVTDAQLISNANRAGFLAIAQLPVVFLFATKNSVLSLLLGPGNGWEKLNYVHRWSGRGMFLCGLLHGVLWIRNHLQYGLPILGPQKETSGVACFALLCLIVLSSLRPVRAYFYQVFFILHVLLYPALFITICYHTIYAAPYIYPPLAFYGLDLLMRALRLRIKDATLVPTGPQMTVIHVHDADGGWLAGQHMRLRVFISGRFFESQIAGLANIASNYLIAGQEAGRHGTAHPSIVPYQVFPCKNGYIMIGAGNDRQFKLLATHILDHPELADDARFSTNAARVANREALLKIITDTLMQEERDHWLERLTGLGVPFGPINDIKQTFDHPQAKARGVVVEVEHPRAGKIKLVGPAVTYNGKKMPVRRAPPYLSQHTKEVLAELGYSPEEMKELRQQGVI</sequence>
<proteinExistence type="inferred from homology"/>
<evidence type="ECO:0000256" key="7">
    <source>
        <dbReference type="ARBA" id="ARBA00023136"/>
    </source>
</evidence>
<evidence type="ECO:0000256" key="5">
    <source>
        <dbReference type="ARBA" id="ARBA00022989"/>
    </source>
</evidence>
<feature type="transmembrane region" description="Helical" evidence="8">
    <location>
        <begin position="247"/>
        <end position="269"/>
    </location>
</feature>
<keyword evidence="5 8" id="KW-1133">Transmembrane helix</keyword>
<comment type="caution">
    <text evidence="10">The sequence shown here is derived from an EMBL/GenBank/DDBJ whole genome shotgun (WGS) entry which is preliminary data.</text>
</comment>
<feature type="transmembrane region" description="Helical" evidence="8">
    <location>
        <begin position="150"/>
        <end position="170"/>
    </location>
</feature>
<evidence type="ECO:0000259" key="9">
    <source>
        <dbReference type="Pfam" id="PF01794"/>
    </source>
</evidence>
<protein>
    <recommendedName>
        <fullName evidence="9">Ferric oxidoreductase domain-containing protein</fullName>
    </recommendedName>
</protein>
<keyword evidence="4 8" id="KW-0812">Transmembrane</keyword>
<evidence type="ECO:0000256" key="8">
    <source>
        <dbReference type="SAM" id="Phobius"/>
    </source>
</evidence>
<evidence type="ECO:0000256" key="4">
    <source>
        <dbReference type="ARBA" id="ARBA00022692"/>
    </source>
</evidence>
<dbReference type="GO" id="GO:0016020">
    <property type="term" value="C:membrane"/>
    <property type="evidence" value="ECO:0007669"/>
    <property type="project" value="UniProtKB-SubCell"/>
</dbReference>
<dbReference type="STRING" id="135208.A0A4Y9ZQL5"/>
<dbReference type="InterPro" id="IPR023606">
    <property type="entry name" value="CoA-Trfase_III_dom_1_sf"/>
</dbReference>
<feature type="transmembrane region" description="Helical" evidence="8">
    <location>
        <begin position="223"/>
        <end position="241"/>
    </location>
</feature>
<keyword evidence="6" id="KW-0813">Transport</keyword>
<dbReference type="Proteomes" id="UP000298061">
    <property type="component" value="Unassembled WGS sequence"/>
</dbReference>
<keyword evidence="7 8" id="KW-0472">Membrane</keyword>
<dbReference type="InterPro" id="IPR003673">
    <property type="entry name" value="CoA-Trfase_fam_III"/>
</dbReference>
<evidence type="ECO:0000256" key="6">
    <source>
        <dbReference type="ARBA" id="ARBA00023065"/>
    </source>
</evidence>
<dbReference type="InterPro" id="IPR050483">
    <property type="entry name" value="CoA-transferase_III_domain"/>
</dbReference>
<dbReference type="PANTHER" id="PTHR48207">
    <property type="entry name" value="SUCCINATE--HYDROXYMETHYLGLUTARATE COA-TRANSFERASE"/>
    <property type="match status" value="1"/>
</dbReference>
<dbReference type="Gene3D" id="3.40.50.10540">
    <property type="entry name" value="Crotonobetainyl-coa:carnitine coa-transferase, domain 1"/>
    <property type="match status" value="1"/>
</dbReference>
<dbReference type="SUPFAM" id="SSF89796">
    <property type="entry name" value="CoA-transferase family III (CaiB/BaiF)"/>
    <property type="match status" value="1"/>
</dbReference>
<dbReference type="GO" id="GO:0005739">
    <property type="term" value="C:mitochondrion"/>
    <property type="evidence" value="ECO:0007669"/>
    <property type="project" value="TreeGrafter"/>
</dbReference>
<feature type="transmembrane region" description="Helical" evidence="8">
    <location>
        <begin position="97"/>
        <end position="114"/>
    </location>
</feature>
<dbReference type="InterPro" id="IPR013130">
    <property type="entry name" value="Fe3_Rdtase_TM_dom"/>
</dbReference>
<organism evidence="10 11">
    <name type="scientific">Hericium alpestre</name>
    <dbReference type="NCBI Taxonomy" id="135208"/>
    <lineage>
        <taxon>Eukaryota</taxon>
        <taxon>Fungi</taxon>
        <taxon>Dikarya</taxon>
        <taxon>Basidiomycota</taxon>
        <taxon>Agaricomycotina</taxon>
        <taxon>Agaricomycetes</taxon>
        <taxon>Russulales</taxon>
        <taxon>Hericiaceae</taxon>
        <taxon>Hericium</taxon>
    </lineage>
</organism>
<evidence type="ECO:0000313" key="10">
    <source>
        <dbReference type="EMBL" id="TFY75798.1"/>
    </source>
</evidence>
<dbReference type="OrthoDB" id="3944240at2759"/>
<dbReference type="PANTHER" id="PTHR48207:SF3">
    <property type="entry name" value="SUCCINATE--HYDROXYMETHYLGLUTARATE COA-TRANSFERASE"/>
    <property type="match status" value="1"/>
</dbReference>
<comment type="similarity">
    <text evidence="2">Belongs to the CoA-transferase III family.</text>
</comment>
<evidence type="ECO:0000256" key="1">
    <source>
        <dbReference type="ARBA" id="ARBA00004141"/>
    </source>
</evidence>
<feature type="transmembrane region" description="Helical" evidence="8">
    <location>
        <begin position="32"/>
        <end position="50"/>
    </location>
</feature>
<dbReference type="GO" id="GO:0047369">
    <property type="term" value="F:succinate-hydroxymethylglutarate CoA-transferase activity"/>
    <property type="evidence" value="ECO:0007669"/>
    <property type="project" value="TreeGrafter"/>
</dbReference>
<keyword evidence="11" id="KW-1185">Reference proteome</keyword>
<comment type="subcellular location">
    <subcellularLocation>
        <location evidence="1">Membrane</location>
        <topology evidence="1">Multi-pass membrane protein</topology>
    </subcellularLocation>
</comment>
<dbReference type="InterPro" id="IPR044855">
    <property type="entry name" value="CoA-Trfase_III_dom3_sf"/>
</dbReference>
<feature type="domain" description="Ferric oxidoreductase" evidence="9">
    <location>
        <begin position="150"/>
        <end position="266"/>
    </location>
</feature>
<dbReference type="Gene3D" id="3.30.1540.10">
    <property type="entry name" value="formyl-coa transferase, domain 3"/>
    <property type="match status" value="1"/>
</dbReference>
<dbReference type="AlphaFoldDB" id="A0A4Y9ZQL5"/>
<evidence type="ECO:0000313" key="11">
    <source>
        <dbReference type="Proteomes" id="UP000298061"/>
    </source>
</evidence>
<name>A0A4Y9ZQL5_9AGAM</name>
<dbReference type="GO" id="GO:0006811">
    <property type="term" value="P:monoatomic ion transport"/>
    <property type="evidence" value="ECO:0007669"/>
    <property type="project" value="UniProtKB-KW"/>
</dbReference>
<gene>
    <name evidence="10" type="ORF">EWM64_g8214</name>
</gene>
<keyword evidence="6" id="KW-0406">Ion transport</keyword>
<dbReference type="Pfam" id="PF01794">
    <property type="entry name" value="Ferric_reduct"/>
    <property type="match status" value="1"/>
</dbReference>
<accession>A0A4Y9ZQL5</accession>
<feature type="transmembrane region" description="Helical" evidence="8">
    <location>
        <begin position="120"/>
        <end position="138"/>
    </location>
</feature>
<reference evidence="10 11" key="1">
    <citation type="submission" date="2019-02" db="EMBL/GenBank/DDBJ databases">
        <title>Genome sequencing of the rare red list fungi Hericium alpestre (H. flagellum).</title>
        <authorList>
            <person name="Buettner E."/>
            <person name="Kellner H."/>
        </authorList>
    </citation>
    <scope>NUCLEOTIDE SEQUENCE [LARGE SCALE GENOMIC DNA]</scope>
    <source>
        <strain evidence="10 11">DSM 108284</strain>
    </source>
</reference>